<dbReference type="InterPro" id="IPR051675">
    <property type="entry name" value="Endo/Exo/Phosphatase_dom_1"/>
</dbReference>
<dbReference type="EMBL" id="LR134363">
    <property type="protein sequence ID" value="VEG74976.1"/>
    <property type="molecule type" value="Genomic_DNA"/>
</dbReference>
<dbReference type="KEGG" id="asla:NCTC11923_01628"/>
<feature type="region of interest" description="Disordered" evidence="1">
    <location>
        <begin position="165"/>
        <end position="188"/>
    </location>
</feature>
<evidence type="ECO:0000313" key="5">
    <source>
        <dbReference type="Proteomes" id="UP000276899"/>
    </source>
</evidence>
<dbReference type="PANTHER" id="PTHR21180">
    <property type="entry name" value="ENDONUCLEASE/EXONUCLEASE/PHOSPHATASE FAMILY DOMAIN-CONTAINING PROTEIN 1"/>
    <property type="match status" value="1"/>
</dbReference>
<accession>A0A448KDG0</accession>
<dbReference type="Gene3D" id="1.10.150.320">
    <property type="entry name" value="Photosystem II 12 kDa extrinsic protein"/>
    <property type="match status" value="1"/>
</dbReference>
<dbReference type="STRING" id="1278298.GCA_000428685_00638"/>
<dbReference type="GO" id="GO:0003677">
    <property type="term" value="F:DNA binding"/>
    <property type="evidence" value="ECO:0007669"/>
    <property type="project" value="InterPro"/>
</dbReference>
<protein>
    <submittedName>
        <fullName evidence="4">ComE operon protein 1</fullName>
    </submittedName>
</protein>
<name>A0A448KDG0_9ACTO</name>
<feature type="compositionally biased region" description="Polar residues" evidence="1">
    <location>
        <begin position="67"/>
        <end position="77"/>
    </location>
</feature>
<dbReference type="GO" id="GO:0015627">
    <property type="term" value="C:type II protein secretion system complex"/>
    <property type="evidence" value="ECO:0007669"/>
    <property type="project" value="TreeGrafter"/>
</dbReference>
<sequence length="253" mass="25087">MDDLVRLACSTDPQEPERRPSRLAIAPRAAIIAGVILIGLALMLAMRAISGATAVPQPSGAPAHAASTASPGPTQEGASAPVLAPPDPGSASAPAVGGNPEGIVVVHVAGAVQAPGVVRLPHGSRVIEAIEAAGGASADADTDQLNLARILSDGEQVRVPRIGETLPEQPAGGDPAGPGATAGASAQQAGGRININTATASQLEELPGIGPALAKRIVEHREAHGPFGAVEDLTDVPGIGQAKMEALKEEATV</sequence>
<dbReference type="InterPro" id="IPR004509">
    <property type="entry name" value="Competence_ComEA_HhH"/>
</dbReference>
<dbReference type="PANTHER" id="PTHR21180:SF32">
    <property type="entry name" value="ENDONUCLEASE_EXONUCLEASE_PHOSPHATASE FAMILY DOMAIN-CONTAINING PROTEIN 1"/>
    <property type="match status" value="1"/>
</dbReference>
<evidence type="ECO:0000256" key="2">
    <source>
        <dbReference type="SAM" id="Phobius"/>
    </source>
</evidence>
<feature type="domain" description="Helix-hairpin-helix DNA-binding motif class 1" evidence="3">
    <location>
        <begin position="201"/>
        <end position="220"/>
    </location>
</feature>
<keyword evidence="5" id="KW-1185">Reference proteome</keyword>
<organism evidence="4 5">
    <name type="scientific">Actinomyces slackii</name>
    <dbReference type="NCBI Taxonomy" id="52774"/>
    <lineage>
        <taxon>Bacteria</taxon>
        <taxon>Bacillati</taxon>
        <taxon>Actinomycetota</taxon>
        <taxon>Actinomycetes</taxon>
        <taxon>Actinomycetales</taxon>
        <taxon>Actinomycetaceae</taxon>
        <taxon>Actinomyces</taxon>
    </lineage>
</organism>
<feature type="region of interest" description="Disordered" evidence="1">
    <location>
        <begin position="1"/>
        <end position="21"/>
    </location>
</feature>
<keyword evidence="2" id="KW-1133">Transmembrane helix</keyword>
<dbReference type="Pfam" id="PF10531">
    <property type="entry name" value="SLBB"/>
    <property type="match status" value="1"/>
</dbReference>
<dbReference type="InterPro" id="IPR010994">
    <property type="entry name" value="RuvA_2-like"/>
</dbReference>
<dbReference type="GO" id="GO:0006281">
    <property type="term" value="P:DNA repair"/>
    <property type="evidence" value="ECO:0007669"/>
    <property type="project" value="InterPro"/>
</dbReference>
<dbReference type="InterPro" id="IPR019554">
    <property type="entry name" value="Soluble_ligand-bd"/>
</dbReference>
<keyword evidence="2" id="KW-0472">Membrane</keyword>
<evidence type="ECO:0000313" key="4">
    <source>
        <dbReference type="EMBL" id="VEG74976.1"/>
    </source>
</evidence>
<dbReference type="Gene3D" id="3.10.560.10">
    <property type="entry name" value="Outer membrane lipoprotein wza domain like"/>
    <property type="match status" value="1"/>
</dbReference>
<dbReference type="Pfam" id="PF12836">
    <property type="entry name" value="HHH_3"/>
    <property type="match status" value="1"/>
</dbReference>
<gene>
    <name evidence="4" type="primary">comEA</name>
    <name evidence="4" type="ORF">NCTC11923_01628</name>
</gene>
<dbReference type="NCBIfam" id="TIGR00426">
    <property type="entry name" value="competence protein ComEA helix-hairpin-helix repeat region"/>
    <property type="match status" value="1"/>
</dbReference>
<feature type="domain" description="Helix-hairpin-helix DNA-binding motif class 1" evidence="3">
    <location>
        <begin position="231"/>
        <end position="250"/>
    </location>
</feature>
<evidence type="ECO:0000259" key="3">
    <source>
        <dbReference type="SMART" id="SM00278"/>
    </source>
</evidence>
<evidence type="ECO:0000256" key="1">
    <source>
        <dbReference type="SAM" id="MobiDB-lite"/>
    </source>
</evidence>
<dbReference type="SUPFAM" id="SSF47781">
    <property type="entry name" value="RuvA domain 2-like"/>
    <property type="match status" value="1"/>
</dbReference>
<keyword evidence="2" id="KW-0812">Transmembrane</keyword>
<feature type="transmembrane region" description="Helical" evidence="2">
    <location>
        <begin position="29"/>
        <end position="49"/>
    </location>
</feature>
<dbReference type="AlphaFoldDB" id="A0A448KDG0"/>
<dbReference type="InterPro" id="IPR003583">
    <property type="entry name" value="Hlx-hairpin-Hlx_DNA-bd_motif"/>
</dbReference>
<dbReference type="GO" id="GO:0015628">
    <property type="term" value="P:protein secretion by the type II secretion system"/>
    <property type="evidence" value="ECO:0007669"/>
    <property type="project" value="TreeGrafter"/>
</dbReference>
<proteinExistence type="predicted"/>
<dbReference type="Proteomes" id="UP000276899">
    <property type="component" value="Chromosome"/>
</dbReference>
<feature type="compositionally biased region" description="Low complexity" evidence="1">
    <location>
        <begin position="169"/>
        <end position="188"/>
    </location>
</feature>
<feature type="region of interest" description="Disordered" evidence="1">
    <location>
        <begin position="54"/>
        <end position="96"/>
    </location>
</feature>
<dbReference type="SMART" id="SM00278">
    <property type="entry name" value="HhH1"/>
    <property type="match status" value="2"/>
</dbReference>
<reference evidence="4 5" key="1">
    <citation type="submission" date="2018-12" db="EMBL/GenBank/DDBJ databases">
        <authorList>
            <consortium name="Pathogen Informatics"/>
        </authorList>
    </citation>
    <scope>NUCLEOTIDE SEQUENCE [LARGE SCALE GENOMIC DNA]</scope>
    <source>
        <strain evidence="4 5">NCTC11923</strain>
    </source>
</reference>